<name>A0A939E182_9CORY</name>
<feature type="region of interest" description="Disordered" evidence="8">
    <location>
        <begin position="277"/>
        <end position="328"/>
    </location>
</feature>
<dbReference type="InterPro" id="IPR028325">
    <property type="entry name" value="VG_K_chnl"/>
</dbReference>
<dbReference type="PRINTS" id="PR00169">
    <property type="entry name" value="KCHANNEL"/>
</dbReference>
<feature type="transmembrane region" description="Helical" evidence="9">
    <location>
        <begin position="52"/>
        <end position="71"/>
    </location>
</feature>
<gene>
    <name evidence="11" type="ORF">JZY06_10840</name>
</gene>
<dbReference type="GO" id="GO:0001508">
    <property type="term" value="P:action potential"/>
    <property type="evidence" value="ECO:0007669"/>
    <property type="project" value="TreeGrafter"/>
</dbReference>
<feature type="transmembrane region" description="Helical" evidence="9">
    <location>
        <begin position="83"/>
        <end position="102"/>
    </location>
</feature>
<feature type="region of interest" description="Disordered" evidence="8">
    <location>
        <begin position="340"/>
        <end position="450"/>
    </location>
</feature>
<dbReference type="GO" id="GO:0008076">
    <property type="term" value="C:voltage-gated potassium channel complex"/>
    <property type="evidence" value="ECO:0007669"/>
    <property type="project" value="InterPro"/>
</dbReference>
<protein>
    <submittedName>
        <fullName evidence="11">Potassium channel family protein</fullName>
    </submittedName>
</protein>
<evidence type="ECO:0000256" key="1">
    <source>
        <dbReference type="ARBA" id="ARBA00004141"/>
    </source>
</evidence>
<feature type="compositionally biased region" description="Basic and acidic residues" evidence="8">
    <location>
        <begin position="419"/>
        <end position="428"/>
    </location>
</feature>
<accession>A0A939E182</accession>
<dbReference type="RefSeq" id="WP_207279575.1">
    <property type="nucleotide sequence ID" value="NZ_JAFLEQ010000017.1"/>
</dbReference>
<evidence type="ECO:0000256" key="8">
    <source>
        <dbReference type="SAM" id="MobiDB-lite"/>
    </source>
</evidence>
<dbReference type="Gene3D" id="1.10.287.70">
    <property type="match status" value="1"/>
</dbReference>
<dbReference type="Pfam" id="PF07885">
    <property type="entry name" value="Ion_trans_2"/>
    <property type="match status" value="1"/>
</dbReference>
<evidence type="ECO:0000256" key="9">
    <source>
        <dbReference type="SAM" id="Phobius"/>
    </source>
</evidence>
<dbReference type="EMBL" id="JAFLEQ010000017">
    <property type="protein sequence ID" value="MBN9645099.1"/>
    <property type="molecule type" value="Genomic_DNA"/>
</dbReference>
<evidence type="ECO:0000313" key="11">
    <source>
        <dbReference type="EMBL" id="MBN9645099.1"/>
    </source>
</evidence>
<dbReference type="PANTHER" id="PTHR11537:SF254">
    <property type="entry name" value="POTASSIUM VOLTAGE-GATED CHANNEL PROTEIN SHAB"/>
    <property type="match status" value="1"/>
</dbReference>
<dbReference type="GO" id="GO:0005249">
    <property type="term" value="F:voltage-gated potassium channel activity"/>
    <property type="evidence" value="ECO:0007669"/>
    <property type="project" value="InterPro"/>
</dbReference>
<feature type="transmembrane region" description="Helical" evidence="9">
    <location>
        <begin position="152"/>
        <end position="169"/>
    </location>
</feature>
<evidence type="ECO:0000259" key="10">
    <source>
        <dbReference type="Pfam" id="PF07885"/>
    </source>
</evidence>
<comment type="subcellular location">
    <subcellularLocation>
        <location evidence="1">Membrane</location>
        <topology evidence="1">Multi-pass membrane protein</topology>
    </subcellularLocation>
</comment>
<evidence type="ECO:0000313" key="12">
    <source>
        <dbReference type="Proteomes" id="UP000664332"/>
    </source>
</evidence>
<feature type="domain" description="Potassium channel" evidence="10">
    <location>
        <begin position="161"/>
        <end position="239"/>
    </location>
</feature>
<evidence type="ECO:0000256" key="5">
    <source>
        <dbReference type="ARBA" id="ARBA00023065"/>
    </source>
</evidence>
<dbReference type="Proteomes" id="UP000664332">
    <property type="component" value="Unassembled WGS sequence"/>
</dbReference>
<dbReference type="InterPro" id="IPR013099">
    <property type="entry name" value="K_chnl_dom"/>
</dbReference>
<dbReference type="AlphaFoldDB" id="A0A939E182"/>
<evidence type="ECO:0000256" key="7">
    <source>
        <dbReference type="ARBA" id="ARBA00023303"/>
    </source>
</evidence>
<feature type="compositionally biased region" description="Gly residues" evidence="8">
    <location>
        <begin position="407"/>
        <end position="418"/>
    </location>
</feature>
<proteinExistence type="predicted"/>
<evidence type="ECO:0000256" key="4">
    <source>
        <dbReference type="ARBA" id="ARBA00022989"/>
    </source>
</evidence>
<keyword evidence="5" id="KW-0406">Ion transport</keyword>
<evidence type="ECO:0000256" key="2">
    <source>
        <dbReference type="ARBA" id="ARBA00022448"/>
    </source>
</evidence>
<feature type="compositionally biased region" description="Gly residues" evidence="8">
    <location>
        <begin position="438"/>
        <end position="450"/>
    </location>
</feature>
<dbReference type="SUPFAM" id="SSF81324">
    <property type="entry name" value="Voltage-gated potassium channels"/>
    <property type="match status" value="1"/>
</dbReference>
<dbReference type="Gene3D" id="1.20.5.110">
    <property type="match status" value="1"/>
</dbReference>
<organism evidence="11 12">
    <name type="scientific">Corynebacterium mendelii</name>
    <dbReference type="NCBI Taxonomy" id="2765362"/>
    <lineage>
        <taxon>Bacteria</taxon>
        <taxon>Bacillati</taxon>
        <taxon>Actinomycetota</taxon>
        <taxon>Actinomycetes</taxon>
        <taxon>Mycobacteriales</taxon>
        <taxon>Corynebacteriaceae</taxon>
        <taxon>Corynebacterium</taxon>
    </lineage>
</organism>
<feature type="transmembrane region" description="Helical" evidence="9">
    <location>
        <begin position="217"/>
        <end position="239"/>
    </location>
</feature>
<feature type="compositionally biased region" description="Acidic residues" evidence="8">
    <location>
        <begin position="370"/>
        <end position="379"/>
    </location>
</feature>
<sequence>MPTTHPRSTRSPIPQSLAGFFARARYAYEVLFYPDVPDDAPPQRKWEASVEGPMLVVSVVFLILFTGAALGKTDAFGTQIAEIGMWVTWIIFVIDYVVRLILANPRGKWFLTHLHELLIVALPWFRPLRILRIVPILFLMQRFSAKNQRITVAIYTGAASLLMILVAALSMYDAEYGQPDSHITSFGDALWWSVVTVTTVGYGDITPVTQFGRGIGIFLMIGGIAVAGIVTATVAAWLVQQVEDHNSSDDLQQNLMLEIIALRREITSLRAEVEAATGTAPAAAAPTPAGDGPGTQQAPADRPAAEGAPPGKDTGTDGPHHRHPRRDSSLARWLDHFKKIGPHQPVNGSRTPPAAASPDPASPRPALPDDTADQPEEPADQAAGTAPDHPRDSASAATESSTPVAGTTGGPGTAGGTGRGRDTGRVRDDGDDDNGDNGDSGGNGTGRAGA</sequence>
<comment type="caution">
    <text evidence="11">The sequence shown here is derived from an EMBL/GenBank/DDBJ whole genome shotgun (WGS) entry which is preliminary data.</text>
</comment>
<feature type="compositionally biased region" description="Low complexity" evidence="8">
    <location>
        <begin position="277"/>
        <end position="290"/>
    </location>
</feature>
<dbReference type="PANTHER" id="PTHR11537">
    <property type="entry name" value="VOLTAGE-GATED POTASSIUM CHANNEL"/>
    <property type="match status" value="1"/>
</dbReference>
<reference evidence="11" key="1">
    <citation type="submission" date="2021-03" db="EMBL/GenBank/DDBJ databases">
        <authorList>
            <person name="Sun Q."/>
        </authorList>
    </citation>
    <scope>NUCLEOTIDE SEQUENCE</scope>
    <source>
        <strain evidence="11">CCM 8862</strain>
    </source>
</reference>
<keyword evidence="4 9" id="KW-1133">Transmembrane helix</keyword>
<evidence type="ECO:0000256" key="6">
    <source>
        <dbReference type="ARBA" id="ARBA00023136"/>
    </source>
</evidence>
<keyword evidence="12" id="KW-1185">Reference proteome</keyword>
<keyword evidence="7 11" id="KW-0407">Ion channel</keyword>
<evidence type="ECO:0000256" key="3">
    <source>
        <dbReference type="ARBA" id="ARBA00022692"/>
    </source>
</evidence>
<keyword evidence="6 9" id="KW-0472">Membrane</keyword>
<keyword evidence="2" id="KW-0813">Transport</keyword>
<keyword evidence="3 9" id="KW-0812">Transmembrane</keyword>